<evidence type="ECO:0000313" key="1">
    <source>
        <dbReference type="Ensembl" id="ENSMUSP00000114389.2"/>
    </source>
</evidence>
<dbReference type="HOGENOM" id="CLU_2830556_0_0_1"/>
<evidence type="ECO:0000313" key="3">
    <source>
        <dbReference type="Proteomes" id="UP000000589"/>
    </source>
</evidence>
<gene>
    <name evidence="1 2" type="primary">Selenoi</name>
    <name evidence="2" type="synonym">Ept1</name>
</gene>
<keyword evidence="4" id="KW-1267">Proteomics identification</keyword>
<dbReference type="GeneTree" id="ENSGT00950000183117"/>
<accession>D6RE20</accession>
<dbReference type="AlphaFoldDB" id="D6RE20"/>
<dbReference type="AGR" id="MGI:107898"/>
<dbReference type="MGI" id="MGI:107898">
    <property type="gene designation" value="Selenoi"/>
</dbReference>
<dbReference type="Antibodypedia" id="60801">
    <property type="antibodies" value="16 antibodies from 7 providers"/>
</dbReference>
<sequence length="66" mass="7409">MAGYEYVSPEQLSGFDKYKYSALDTNPLSLYIMHPFWNTIVKPLVISMCLTGFGLSWASSTLLPTL</sequence>
<dbReference type="ProteomicsDB" id="333053"/>
<dbReference type="VEuPathDB" id="HostDB:ENSMUSG00000075703"/>
<evidence type="ECO:0007829" key="4">
    <source>
        <dbReference type="ProteomicsDB" id="D6RE20"/>
    </source>
</evidence>
<dbReference type="Proteomes" id="UP000000589">
    <property type="component" value="Chromosome 5"/>
</dbReference>
<name>D6RE20_MOUSE</name>
<proteinExistence type="evidence at protein level"/>
<dbReference type="jPOST" id="D6RE20"/>
<dbReference type="ExpressionAtlas" id="D6RE20">
    <property type="expression patterns" value="baseline and differential"/>
</dbReference>
<reference evidence="1" key="4">
    <citation type="submission" date="2025-09" db="UniProtKB">
        <authorList>
            <consortium name="Ensembl"/>
        </authorList>
    </citation>
    <scope>IDENTIFICATION</scope>
    <source>
        <strain evidence="1">C57BL/6J</strain>
    </source>
</reference>
<dbReference type="Bgee" id="ENSMUSG00000075703">
    <property type="expression patterns" value="Expressed in superior cervical ganglion and 216 other cell types or tissues"/>
</dbReference>
<dbReference type="Ensembl" id="ENSMUST00000145858.8">
    <property type="protein sequence ID" value="ENSMUSP00000114389.2"/>
    <property type="gene ID" value="ENSMUSG00000075703.17"/>
</dbReference>
<reference evidence="1 3" key="2">
    <citation type="journal article" date="2011" name="PLoS Biol.">
        <title>Modernizing reference genome assemblies.</title>
        <authorList>
            <person name="Church D.M."/>
            <person name="Schneider V.A."/>
            <person name="Graves T."/>
            <person name="Auger K."/>
            <person name="Cunningham F."/>
            <person name="Bouk N."/>
            <person name="Chen H.C."/>
            <person name="Agarwala R."/>
            <person name="McLaren W.M."/>
            <person name="Ritchie G.R."/>
            <person name="Albracht D."/>
            <person name="Kremitzki M."/>
            <person name="Rock S."/>
            <person name="Kotkiewicz H."/>
            <person name="Kremitzki C."/>
            <person name="Wollam A."/>
            <person name="Trani L."/>
            <person name="Fulton L."/>
            <person name="Fulton R."/>
            <person name="Matthews L."/>
            <person name="Whitehead S."/>
            <person name="Chow W."/>
            <person name="Torrance J."/>
            <person name="Dunn M."/>
            <person name="Harden G."/>
            <person name="Threadgold G."/>
            <person name="Wood J."/>
            <person name="Collins J."/>
            <person name="Heath P."/>
            <person name="Griffiths G."/>
            <person name="Pelan S."/>
            <person name="Grafham D."/>
            <person name="Eichler E.E."/>
            <person name="Weinstock G."/>
            <person name="Mardis E.R."/>
            <person name="Wilson R.K."/>
            <person name="Howe K."/>
            <person name="Flicek P."/>
            <person name="Hubbard T."/>
        </authorList>
    </citation>
    <scope>NUCLEOTIDE SEQUENCE [LARGE SCALE GENOMIC DNA]</scope>
    <source>
        <strain evidence="1 3">C57BL/6J</strain>
    </source>
</reference>
<evidence type="ECO:0000313" key="2">
    <source>
        <dbReference type="MGI" id="MGI:107898"/>
    </source>
</evidence>
<reference evidence="1 3" key="1">
    <citation type="journal article" date="2009" name="PLoS Biol.">
        <title>Lineage-specific biology revealed by a finished genome assembly of the mouse.</title>
        <authorList>
            <consortium name="Mouse Genome Sequencing Consortium"/>
            <person name="Church D.M."/>
            <person name="Goodstadt L."/>
            <person name="Hillier L.W."/>
            <person name="Zody M.C."/>
            <person name="Goldstein S."/>
            <person name="She X."/>
            <person name="Bult C.J."/>
            <person name="Agarwala R."/>
            <person name="Cherry J.L."/>
            <person name="DiCuccio M."/>
            <person name="Hlavina W."/>
            <person name="Kapustin Y."/>
            <person name="Meric P."/>
            <person name="Maglott D."/>
            <person name="Birtle Z."/>
            <person name="Marques A.C."/>
            <person name="Graves T."/>
            <person name="Zhou S."/>
            <person name="Teague B."/>
            <person name="Potamousis K."/>
            <person name="Churas C."/>
            <person name="Place M."/>
            <person name="Herschleb J."/>
            <person name="Runnheim R."/>
            <person name="Forrest D."/>
            <person name="Amos-Landgraf J."/>
            <person name="Schwartz D.C."/>
            <person name="Cheng Z."/>
            <person name="Lindblad-Toh K."/>
            <person name="Eichler E.E."/>
            <person name="Ponting C.P."/>
        </authorList>
    </citation>
    <scope>NUCLEOTIDE SEQUENCE [LARGE SCALE GENOMIC DNA]</scope>
    <source>
        <strain evidence="1 3">C57BL/6J</strain>
    </source>
</reference>
<reference evidence="1" key="3">
    <citation type="submission" date="2025-08" db="UniProtKB">
        <authorList>
            <consortium name="Ensembl"/>
        </authorList>
    </citation>
    <scope>IDENTIFICATION</scope>
    <source>
        <strain evidence="1">C57BL/6J</strain>
    </source>
</reference>
<organism evidence="1 3">
    <name type="scientific">Mus musculus</name>
    <name type="common">Mouse</name>
    <dbReference type="NCBI Taxonomy" id="10090"/>
    <lineage>
        <taxon>Eukaryota</taxon>
        <taxon>Metazoa</taxon>
        <taxon>Chordata</taxon>
        <taxon>Craniata</taxon>
        <taxon>Vertebrata</taxon>
        <taxon>Euteleostomi</taxon>
        <taxon>Mammalia</taxon>
        <taxon>Eutheria</taxon>
        <taxon>Euarchontoglires</taxon>
        <taxon>Glires</taxon>
        <taxon>Rodentia</taxon>
        <taxon>Myomorpha</taxon>
        <taxon>Muroidea</taxon>
        <taxon>Muridae</taxon>
        <taxon>Murinae</taxon>
        <taxon>Mus</taxon>
        <taxon>Mus</taxon>
    </lineage>
</organism>
<protein>
    <submittedName>
        <fullName evidence="1">Selenoprotein I</fullName>
    </submittedName>
</protein>
<keyword evidence="3" id="KW-1185">Reference proteome</keyword>
<dbReference type="PeptideAtlas" id="D6RE20"/>